<keyword evidence="1" id="KW-0240">DNA-directed RNA polymerase</keyword>
<evidence type="ECO:0000313" key="2">
    <source>
        <dbReference type="Proteomes" id="UP001232973"/>
    </source>
</evidence>
<name>A0ABT9XEQ0_9BACL</name>
<gene>
    <name evidence="1" type="ORF">J2S03_000025</name>
</gene>
<evidence type="ECO:0000313" key="1">
    <source>
        <dbReference type="EMBL" id="MDQ0188221.1"/>
    </source>
</evidence>
<proteinExistence type="predicted"/>
<accession>A0ABT9XEQ0</accession>
<dbReference type="GO" id="GO:0000428">
    <property type="term" value="C:DNA-directed RNA polymerase complex"/>
    <property type="evidence" value="ECO:0007669"/>
    <property type="project" value="UniProtKB-KW"/>
</dbReference>
<keyword evidence="2" id="KW-1185">Reference proteome</keyword>
<dbReference type="Proteomes" id="UP001232973">
    <property type="component" value="Unassembled WGS sequence"/>
</dbReference>
<keyword evidence="1" id="KW-0804">Transcription</keyword>
<sequence length="67" mass="7747">MASAVHEIQCPKCGGTKFREEHIVELDSSVVIRDDLPLPARTVREQYRYICIQCNEILNLPWTGHHE</sequence>
<dbReference type="EMBL" id="JAUSTP010000001">
    <property type="protein sequence ID" value="MDQ0188221.1"/>
    <property type="molecule type" value="Genomic_DNA"/>
</dbReference>
<reference evidence="1 2" key="1">
    <citation type="submission" date="2023-07" db="EMBL/GenBank/DDBJ databases">
        <title>Genomic Encyclopedia of Type Strains, Phase IV (KMG-IV): sequencing the most valuable type-strain genomes for metagenomic binning, comparative biology and taxonomic classification.</title>
        <authorList>
            <person name="Goeker M."/>
        </authorList>
    </citation>
    <scope>NUCLEOTIDE SEQUENCE [LARGE SCALE GENOMIC DNA]</scope>
    <source>
        <strain evidence="1 2">DSM 4006</strain>
    </source>
</reference>
<comment type="caution">
    <text evidence="1">The sequence shown here is derived from an EMBL/GenBank/DDBJ whole genome shotgun (WGS) entry which is preliminary data.</text>
</comment>
<organism evidence="1 2">
    <name type="scientific">Alicyclobacillus cycloheptanicus</name>
    <dbReference type="NCBI Taxonomy" id="1457"/>
    <lineage>
        <taxon>Bacteria</taxon>
        <taxon>Bacillati</taxon>
        <taxon>Bacillota</taxon>
        <taxon>Bacilli</taxon>
        <taxon>Bacillales</taxon>
        <taxon>Alicyclobacillaceae</taxon>
        <taxon>Alicyclobacillus</taxon>
    </lineage>
</organism>
<protein>
    <submittedName>
        <fullName evidence="1">DNA-directed RNA polymerase subunit RPC12/RpoP</fullName>
    </submittedName>
</protein>